<keyword evidence="4" id="KW-0808">Transferase</keyword>
<dbReference type="InterPro" id="IPR028098">
    <property type="entry name" value="Glyco_trans_4-like_N"/>
</dbReference>
<keyword evidence="5" id="KW-1185">Reference proteome</keyword>
<dbReference type="InterPro" id="IPR001296">
    <property type="entry name" value="Glyco_trans_1"/>
</dbReference>
<evidence type="ECO:0000259" key="2">
    <source>
        <dbReference type="Pfam" id="PF00534"/>
    </source>
</evidence>
<dbReference type="KEGG" id="halg:HUG10_14535"/>
<reference evidence="4 5" key="1">
    <citation type="submission" date="2020-07" db="EMBL/GenBank/DDBJ databases">
        <title>Gai3-2, isolated from salt lake.</title>
        <authorList>
            <person name="Cui H."/>
            <person name="Shi X."/>
        </authorList>
    </citation>
    <scope>NUCLEOTIDE SEQUENCE [LARGE SCALE GENOMIC DNA]</scope>
    <source>
        <strain evidence="4 5">Gai3-2</strain>
    </source>
</reference>
<organism evidence="4 5">
    <name type="scientific">Halorarum halophilum</name>
    <dbReference type="NCBI Taxonomy" id="2743090"/>
    <lineage>
        <taxon>Archaea</taxon>
        <taxon>Methanobacteriati</taxon>
        <taxon>Methanobacteriota</taxon>
        <taxon>Stenosarchaea group</taxon>
        <taxon>Halobacteria</taxon>
        <taxon>Halobacteriales</taxon>
        <taxon>Haloferacaceae</taxon>
        <taxon>Halorarum</taxon>
    </lineage>
</organism>
<keyword evidence="1" id="KW-0812">Transmembrane</keyword>
<gene>
    <name evidence="4" type="ORF">HUG10_14535</name>
</gene>
<sequence length="397" mass="43203">MDTDGRRQAGTAPMNVLFYTVDYKPLSGGIAEHTHQLASYFDRSGDDVIVVAPAMDGSDAFDSEQPFPVYRVPSYPVVGHLLLFAMLLYAVWKHGIDWVYCPMWFPTGAIAVLSSYVLGVKTAIAVHAHEVVYEKTTVRKRLGSRLRHVQATLLEMASVVIAVSSYTKARVVDIGVDPNHVRVVNNGVNPERFETTDTHPVAVRTDGPILLTVARLDPRKGHDTILEALPSLLDSYPSLTYVVAGDGQQRTDLESLAATIGVDDAVEFLGYVPDDDLPSLYNAADVFAMPNRRERTSVEGFGIVFLEANATGTPVVGGRHGGVTDAIVDGETGYLVDPTDPDAVADAIGRLLTDDDLRRSLGEAGRERVMDSYTWDDVGSQLHSILTSGLEQHLTHE</sequence>
<evidence type="ECO:0000256" key="1">
    <source>
        <dbReference type="SAM" id="Phobius"/>
    </source>
</evidence>
<dbReference type="GeneID" id="56030074"/>
<dbReference type="GO" id="GO:0016758">
    <property type="term" value="F:hexosyltransferase activity"/>
    <property type="evidence" value="ECO:0007669"/>
    <property type="project" value="TreeGrafter"/>
</dbReference>
<evidence type="ECO:0000259" key="3">
    <source>
        <dbReference type="Pfam" id="PF13439"/>
    </source>
</evidence>
<dbReference type="PANTHER" id="PTHR45947:SF3">
    <property type="entry name" value="SULFOQUINOVOSYL TRANSFERASE SQD2"/>
    <property type="match status" value="1"/>
</dbReference>
<feature type="domain" description="Glycosyl transferase family 1" evidence="2">
    <location>
        <begin position="203"/>
        <end position="368"/>
    </location>
</feature>
<accession>A0A7D5GML8</accession>
<feature type="domain" description="Glycosyltransferase subfamily 4-like N-terminal" evidence="3">
    <location>
        <begin position="28"/>
        <end position="192"/>
    </location>
</feature>
<dbReference type="Gene3D" id="3.40.50.2000">
    <property type="entry name" value="Glycogen Phosphorylase B"/>
    <property type="match status" value="2"/>
</dbReference>
<dbReference type="CDD" id="cd03801">
    <property type="entry name" value="GT4_PimA-like"/>
    <property type="match status" value="1"/>
</dbReference>
<proteinExistence type="predicted"/>
<dbReference type="EMBL" id="CP058529">
    <property type="protein sequence ID" value="QLG28684.1"/>
    <property type="molecule type" value="Genomic_DNA"/>
</dbReference>
<keyword evidence="1" id="KW-1133">Transmembrane helix</keyword>
<evidence type="ECO:0000313" key="5">
    <source>
        <dbReference type="Proteomes" id="UP000509750"/>
    </source>
</evidence>
<evidence type="ECO:0000313" key="4">
    <source>
        <dbReference type="EMBL" id="QLG28684.1"/>
    </source>
</evidence>
<protein>
    <submittedName>
        <fullName evidence="4">Glycosyltransferase family 4 protein</fullName>
    </submittedName>
</protein>
<dbReference type="SUPFAM" id="SSF53756">
    <property type="entry name" value="UDP-Glycosyltransferase/glycogen phosphorylase"/>
    <property type="match status" value="1"/>
</dbReference>
<dbReference type="AlphaFoldDB" id="A0A7D5GML8"/>
<dbReference type="OrthoDB" id="132546at2157"/>
<feature type="transmembrane region" description="Helical" evidence="1">
    <location>
        <begin position="104"/>
        <end position="128"/>
    </location>
</feature>
<keyword evidence="1" id="KW-0472">Membrane</keyword>
<dbReference type="Pfam" id="PF13439">
    <property type="entry name" value="Glyco_transf_4"/>
    <property type="match status" value="1"/>
</dbReference>
<dbReference type="PANTHER" id="PTHR45947">
    <property type="entry name" value="SULFOQUINOVOSYL TRANSFERASE SQD2"/>
    <property type="match status" value="1"/>
</dbReference>
<dbReference type="InterPro" id="IPR050194">
    <property type="entry name" value="Glycosyltransferase_grp1"/>
</dbReference>
<feature type="transmembrane region" description="Helical" evidence="1">
    <location>
        <begin position="75"/>
        <end position="92"/>
    </location>
</feature>
<dbReference type="Pfam" id="PF00534">
    <property type="entry name" value="Glycos_transf_1"/>
    <property type="match status" value="1"/>
</dbReference>
<dbReference type="Proteomes" id="UP000509750">
    <property type="component" value="Chromosome"/>
</dbReference>
<dbReference type="RefSeq" id="WP_179170258.1">
    <property type="nucleotide sequence ID" value="NZ_CP058529.1"/>
</dbReference>
<name>A0A7D5GML8_9EURY</name>